<reference evidence="1" key="1">
    <citation type="submission" date="2019-08" db="EMBL/GenBank/DDBJ databases">
        <authorList>
            <person name="Kucharzyk K."/>
            <person name="Murdoch R.W."/>
            <person name="Higgins S."/>
            <person name="Loffler F."/>
        </authorList>
    </citation>
    <scope>NUCLEOTIDE SEQUENCE</scope>
</reference>
<proteinExistence type="predicted"/>
<dbReference type="AlphaFoldDB" id="A0A645CHJ0"/>
<gene>
    <name evidence="1" type="ORF">SDC9_123411</name>
</gene>
<evidence type="ECO:0000313" key="1">
    <source>
        <dbReference type="EMBL" id="MPM76413.1"/>
    </source>
</evidence>
<dbReference type="EMBL" id="VSSQ01027265">
    <property type="protein sequence ID" value="MPM76413.1"/>
    <property type="molecule type" value="Genomic_DNA"/>
</dbReference>
<organism evidence="1">
    <name type="scientific">bioreactor metagenome</name>
    <dbReference type="NCBI Taxonomy" id="1076179"/>
    <lineage>
        <taxon>unclassified sequences</taxon>
        <taxon>metagenomes</taxon>
        <taxon>ecological metagenomes</taxon>
    </lineage>
</organism>
<sequence>MGISVEKAVVENLFQIGQHQFAADIIQIIAQQVQLFPIGDFGAFDVLFHQYPARRKPWINLRNADASDSGIEVPKALQQLGFVAEIQFDQSVRFHLLQSFFRIDHLNQFLRDLSAEPDQDVQIADQEIIDDRALHFHDHFFPCTQNRPMDLRNRGTGERFFIDGQESFA</sequence>
<accession>A0A645CHJ0</accession>
<comment type="caution">
    <text evidence="1">The sequence shown here is derived from an EMBL/GenBank/DDBJ whole genome shotgun (WGS) entry which is preliminary data.</text>
</comment>
<name>A0A645CHJ0_9ZZZZ</name>
<protein>
    <submittedName>
        <fullName evidence="1">Uncharacterized protein</fullName>
    </submittedName>
</protein>